<comment type="caution">
    <text evidence="1">The sequence shown here is derived from an EMBL/GenBank/DDBJ whole genome shotgun (WGS) entry which is preliminary data.</text>
</comment>
<organism evidence="1 2">
    <name type="scientific">Batillaria attramentaria</name>
    <dbReference type="NCBI Taxonomy" id="370345"/>
    <lineage>
        <taxon>Eukaryota</taxon>
        <taxon>Metazoa</taxon>
        <taxon>Spiralia</taxon>
        <taxon>Lophotrochozoa</taxon>
        <taxon>Mollusca</taxon>
        <taxon>Gastropoda</taxon>
        <taxon>Caenogastropoda</taxon>
        <taxon>Sorbeoconcha</taxon>
        <taxon>Cerithioidea</taxon>
        <taxon>Batillariidae</taxon>
        <taxon>Batillaria</taxon>
    </lineage>
</organism>
<evidence type="ECO:0000313" key="2">
    <source>
        <dbReference type="Proteomes" id="UP001519460"/>
    </source>
</evidence>
<dbReference type="AlphaFoldDB" id="A0ABD0LW76"/>
<evidence type="ECO:0000313" key="1">
    <source>
        <dbReference type="EMBL" id="KAK7503771.1"/>
    </source>
</evidence>
<accession>A0ABD0LW76</accession>
<protein>
    <submittedName>
        <fullName evidence="1">Uncharacterized protein</fullName>
    </submittedName>
</protein>
<name>A0ABD0LW76_9CAEN</name>
<dbReference type="EMBL" id="JACVVK020000018">
    <property type="protein sequence ID" value="KAK7503771.1"/>
    <property type="molecule type" value="Genomic_DNA"/>
</dbReference>
<keyword evidence="2" id="KW-1185">Reference proteome</keyword>
<gene>
    <name evidence="1" type="ORF">BaRGS_00004894</name>
</gene>
<sequence>MITPPQDPAARRRHFPPLTAAPSMQREIAGSHQISLGCDTGAEAIGGKPGEGKARYLGKILIEAGGASTGILYLEVWRACSAGKRGIRTLTLLVL</sequence>
<reference evidence="1 2" key="1">
    <citation type="journal article" date="2023" name="Sci. Data">
        <title>Genome assembly of the Korean intertidal mud-creeper Batillaria attramentaria.</title>
        <authorList>
            <person name="Patra A.K."/>
            <person name="Ho P.T."/>
            <person name="Jun S."/>
            <person name="Lee S.J."/>
            <person name="Kim Y."/>
            <person name="Won Y.J."/>
        </authorList>
    </citation>
    <scope>NUCLEOTIDE SEQUENCE [LARGE SCALE GENOMIC DNA]</scope>
    <source>
        <strain evidence="1">Wonlab-2016</strain>
    </source>
</reference>
<proteinExistence type="predicted"/>
<dbReference type="Proteomes" id="UP001519460">
    <property type="component" value="Unassembled WGS sequence"/>
</dbReference>